<evidence type="ECO:0000256" key="9">
    <source>
        <dbReference type="ARBA" id="ARBA00022840"/>
    </source>
</evidence>
<dbReference type="EMBL" id="JACJVP010000056">
    <property type="protein sequence ID" value="MBB6674875.1"/>
    <property type="molecule type" value="Genomic_DNA"/>
</dbReference>
<dbReference type="Proteomes" id="UP000547209">
    <property type="component" value="Unassembled WGS sequence"/>
</dbReference>
<dbReference type="InterPro" id="IPR005467">
    <property type="entry name" value="His_kinase_dom"/>
</dbReference>
<evidence type="ECO:0000259" key="14">
    <source>
        <dbReference type="PROSITE" id="PS50885"/>
    </source>
</evidence>
<evidence type="ECO:0000313" key="15">
    <source>
        <dbReference type="EMBL" id="MBB6674875.1"/>
    </source>
</evidence>
<dbReference type="Pfam" id="PF02518">
    <property type="entry name" value="HATPase_c"/>
    <property type="match status" value="1"/>
</dbReference>
<dbReference type="PROSITE" id="PS50109">
    <property type="entry name" value="HIS_KIN"/>
    <property type="match status" value="1"/>
</dbReference>
<protein>
    <recommendedName>
        <fullName evidence="3">histidine kinase</fullName>
        <ecNumber evidence="3">2.7.13.3</ecNumber>
    </recommendedName>
</protein>
<feature type="domain" description="Histidine kinase" evidence="13">
    <location>
        <begin position="437"/>
        <end position="604"/>
    </location>
</feature>
<evidence type="ECO:0000256" key="3">
    <source>
        <dbReference type="ARBA" id="ARBA00012438"/>
    </source>
</evidence>
<dbReference type="GO" id="GO:0005886">
    <property type="term" value="C:plasma membrane"/>
    <property type="evidence" value="ECO:0007669"/>
    <property type="project" value="UniProtKB-SubCell"/>
</dbReference>
<proteinExistence type="predicted"/>
<dbReference type="Pfam" id="PF06580">
    <property type="entry name" value="His_kinase"/>
    <property type="match status" value="1"/>
</dbReference>
<keyword evidence="9" id="KW-0067">ATP-binding</keyword>
<dbReference type="GO" id="GO:0005524">
    <property type="term" value="F:ATP binding"/>
    <property type="evidence" value="ECO:0007669"/>
    <property type="project" value="UniProtKB-KW"/>
</dbReference>
<dbReference type="RefSeq" id="WP_185672738.1">
    <property type="nucleotide sequence ID" value="NZ_JACJVP010000056.1"/>
</dbReference>
<organism evidence="15 16">
    <name type="scientific">Cohnella nanjingensis</name>
    <dbReference type="NCBI Taxonomy" id="1387779"/>
    <lineage>
        <taxon>Bacteria</taxon>
        <taxon>Bacillati</taxon>
        <taxon>Bacillota</taxon>
        <taxon>Bacilli</taxon>
        <taxon>Bacillales</taxon>
        <taxon>Paenibacillaceae</taxon>
        <taxon>Cohnella</taxon>
    </lineage>
</organism>
<comment type="subcellular location">
    <subcellularLocation>
        <location evidence="2">Cell membrane</location>
        <topology evidence="2">Multi-pass membrane protein</topology>
    </subcellularLocation>
</comment>
<keyword evidence="4" id="KW-1003">Cell membrane</keyword>
<dbReference type="SUPFAM" id="SSF55874">
    <property type="entry name" value="ATPase domain of HSP90 chaperone/DNA topoisomerase II/histidine kinase"/>
    <property type="match status" value="1"/>
</dbReference>
<dbReference type="GO" id="GO:0000155">
    <property type="term" value="F:phosphorelay sensor kinase activity"/>
    <property type="evidence" value="ECO:0007669"/>
    <property type="project" value="InterPro"/>
</dbReference>
<keyword evidence="10" id="KW-0902">Two-component regulatory system</keyword>
<keyword evidence="16" id="KW-1185">Reference proteome</keyword>
<keyword evidence="5" id="KW-0597">Phosphoprotein</keyword>
<feature type="domain" description="HAMP" evidence="14">
    <location>
        <begin position="337"/>
        <end position="390"/>
    </location>
</feature>
<evidence type="ECO:0000256" key="10">
    <source>
        <dbReference type="ARBA" id="ARBA00023012"/>
    </source>
</evidence>
<dbReference type="PROSITE" id="PS50885">
    <property type="entry name" value="HAMP"/>
    <property type="match status" value="1"/>
</dbReference>
<evidence type="ECO:0000256" key="12">
    <source>
        <dbReference type="SAM" id="Phobius"/>
    </source>
</evidence>
<evidence type="ECO:0000256" key="1">
    <source>
        <dbReference type="ARBA" id="ARBA00000085"/>
    </source>
</evidence>
<dbReference type="InterPro" id="IPR003594">
    <property type="entry name" value="HATPase_dom"/>
</dbReference>
<feature type="transmembrane region" description="Helical" evidence="12">
    <location>
        <begin position="316"/>
        <end position="336"/>
    </location>
</feature>
<dbReference type="Gene3D" id="3.30.565.10">
    <property type="entry name" value="Histidine kinase-like ATPase, C-terminal domain"/>
    <property type="match status" value="1"/>
</dbReference>
<dbReference type="InterPro" id="IPR010559">
    <property type="entry name" value="Sig_transdc_His_kin_internal"/>
</dbReference>
<reference evidence="15 16" key="1">
    <citation type="submission" date="2020-08" db="EMBL/GenBank/DDBJ databases">
        <title>Cohnella phylogeny.</title>
        <authorList>
            <person name="Dunlap C."/>
        </authorList>
    </citation>
    <scope>NUCLEOTIDE SEQUENCE [LARGE SCALE GENOMIC DNA]</scope>
    <source>
        <strain evidence="15 16">DSM 28246</strain>
    </source>
</reference>
<comment type="caution">
    <text evidence="15">The sequence shown here is derived from an EMBL/GenBank/DDBJ whole genome shotgun (WGS) entry which is preliminary data.</text>
</comment>
<dbReference type="AlphaFoldDB" id="A0A7X0VI65"/>
<keyword evidence="8 15" id="KW-0418">Kinase</keyword>
<keyword evidence="11 12" id="KW-0472">Membrane</keyword>
<sequence length="611" mass="69799">MKIKMTNPLTRMRVKQQLILLFFVLVSPVFLLNWYANTKAEDILKRNVTNAYAELNKQNFSLIGRDIDTISRIMTTIIQNPVTQSLQHLDEPMDDPTDPDETFDRVKQYQAADRLLNNYSLGMTGGEAVYYYLYVYDPEGQYPFAPIPQSKYKNGGVFFYSDDNKPDWIDEALELKGKGYLKLVKELSSASSQNTLGYFRAVNSTMQGNVAIGVLVATNMNKKIEQSLQPVSLPDDGEIYLTDYGNRIQAASNGKIGSTLDLPANLVTGDDPEGTVDVIDSNYIYVEHYHYASQQKLIYRIPTRSMLQQSSELKQVIQLITIVYLLFGIVVMAYFWRSLLTPMQRLAVFTRSYVPGKKVPDRIENERNDEVGVLIHSVHGMARRMNTLIEDRYMMEIKQKEIELQVLYQQINPHLLYNTLESIYWKSALEGNSQSAEMIKELAKLMRIALSRGRELIPLDEELEHAVAYMNLQQKRYEYEFKVTWTMAEDTLRNLIPKITLQPLIENAIIHGVRNMGEDGEIAISSCREEDRIVIRIADNGYKAADYEAIARILAADQEQPSTGYGIRNVHQRIGLHFGPDYGLHYAAREGGGTVVTITLPIREYKEQEGD</sequence>
<dbReference type="InterPro" id="IPR003660">
    <property type="entry name" value="HAMP_dom"/>
</dbReference>
<dbReference type="PANTHER" id="PTHR34220">
    <property type="entry name" value="SENSOR HISTIDINE KINASE YPDA"/>
    <property type="match status" value="1"/>
</dbReference>
<evidence type="ECO:0000256" key="11">
    <source>
        <dbReference type="ARBA" id="ARBA00023136"/>
    </source>
</evidence>
<dbReference type="EC" id="2.7.13.3" evidence="3"/>
<dbReference type="InterPro" id="IPR036890">
    <property type="entry name" value="HATPase_C_sf"/>
</dbReference>
<evidence type="ECO:0000256" key="6">
    <source>
        <dbReference type="ARBA" id="ARBA00022679"/>
    </source>
</evidence>
<keyword evidence="12" id="KW-1133">Transmembrane helix</keyword>
<dbReference type="PANTHER" id="PTHR34220:SF7">
    <property type="entry name" value="SENSOR HISTIDINE KINASE YPDA"/>
    <property type="match status" value="1"/>
</dbReference>
<evidence type="ECO:0000256" key="8">
    <source>
        <dbReference type="ARBA" id="ARBA00022777"/>
    </source>
</evidence>
<evidence type="ECO:0000256" key="7">
    <source>
        <dbReference type="ARBA" id="ARBA00022741"/>
    </source>
</evidence>
<evidence type="ECO:0000256" key="4">
    <source>
        <dbReference type="ARBA" id="ARBA00022475"/>
    </source>
</evidence>
<evidence type="ECO:0000256" key="5">
    <source>
        <dbReference type="ARBA" id="ARBA00022553"/>
    </source>
</evidence>
<evidence type="ECO:0000313" key="16">
    <source>
        <dbReference type="Proteomes" id="UP000547209"/>
    </source>
</evidence>
<comment type="catalytic activity">
    <reaction evidence="1">
        <text>ATP + protein L-histidine = ADP + protein N-phospho-L-histidine.</text>
        <dbReference type="EC" id="2.7.13.3"/>
    </reaction>
</comment>
<gene>
    <name evidence="15" type="ORF">H7C19_29770</name>
</gene>
<evidence type="ECO:0000259" key="13">
    <source>
        <dbReference type="PROSITE" id="PS50109"/>
    </source>
</evidence>
<keyword evidence="12" id="KW-0812">Transmembrane</keyword>
<name>A0A7X0VI65_9BACL</name>
<keyword evidence="7" id="KW-0547">Nucleotide-binding</keyword>
<keyword evidence="6" id="KW-0808">Transferase</keyword>
<accession>A0A7X0VI65</accession>
<dbReference type="InterPro" id="IPR050640">
    <property type="entry name" value="Bact_2-comp_sensor_kinase"/>
</dbReference>
<evidence type="ECO:0000256" key="2">
    <source>
        <dbReference type="ARBA" id="ARBA00004651"/>
    </source>
</evidence>
<dbReference type="Gene3D" id="6.10.340.10">
    <property type="match status" value="1"/>
</dbReference>